<comment type="caution">
    <text evidence="4">The sequence shown here is derived from an EMBL/GenBank/DDBJ whole genome shotgun (WGS) entry which is preliminary data.</text>
</comment>
<evidence type="ECO:0000259" key="2">
    <source>
        <dbReference type="Pfam" id="PF10119"/>
    </source>
</evidence>
<dbReference type="EMBL" id="JACIJE010000007">
    <property type="protein sequence ID" value="MBB5690637.1"/>
    <property type="molecule type" value="Genomic_DNA"/>
</dbReference>
<dbReference type="GO" id="GO:0032259">
    <property type="term" value="P:methylation"/>
    <property type="evidence" value="ECO:0007669"/>
    <property type="project" value="UniProtKB-KW"/>
</dbReference>
<evidence type="ECO:0000256" key="1">
    <source>
        <dbReference type="ARBA" id="ARBA00022679"/>
    </source>
</evidence>
<keyword evidence="4" id="KW-0489">Methyltransferase</keyword>
<dbReference type="GO" id="GO:0008168">
    <property type="term" value="F:methyltransferase activity"/>
    <property type="evidence" value="ECO:0007669"/>
    <property type="project" value="UniProtKB-KW"/>
</dbReference>
<evidence type="ECO:0000313" key="4">
    <source>
        <dbReference type="EMBL" id="MBB5690637.1"/>
    </source>
</evidence>
<dbReference type="InterPro" id="IPR018773">
    <property type="entry name" value="MeTrfase_reg_dom_prd"/>
</dbReference>
<dbReference type="InterPro" id="IPR041698">
    <property type="entry name" value="Methyltransf_25"/>
</dbReference>
<reference evidence="4 5" key="1">
    <citation type="submission" date="2020-08" db="EMBL/GenBank/DDBJ databases">
        <title>Genomic Encyclopedia of Type Strains, Phase IV (KMG-IV): sequencing the most valuable type-strain genomes for metagenomic binning, comparative biology and taxonomic classification.</title>
        <authorList>
            <person name="Goeker M."/>
        </authorList>
    </citation>
    <scope>NUCLEOTIDE SEQUENCE [LARGE SCALE GENOMIC DNA]</scope>
    <source>
        <strain evidence="4 5">DSM 25895</strain>
    </source>
</reference>
<keyword evidence="5" id="KW-1185">Reference proteome</keyword>
<keyword evidence="1 4" id="KW-0808">Transferase</keyword>
<dbReference type="InterPro" id="IPR029063">
    <property type="entry name" value="SAM-dependent_MTases_sf"/>
</dbReference>
<feature type="domain" description="Methyltransferase" evidence="3">
    <location>
        <begin position="49"/>
        <end position="151"/>
    </location>
</feature>
<dbReference type="Proteomes" id="UP000562254">
    <property type="component" value="Unassembled WGS sequence"/>
</dbReference>
<dbReference type="SUPFAM" id="SSF53335">
    <property type="entry name" value="S-adenosyl-L-methionine-dependent methyltransferases"/>
    <property type="match status" value="1"/>
</dbReference>
<proteinExistence type="predicted"/>
<sequence>MSDAKSRYGAADVRYVSAFQPEAAPPMLRYALAVADTVWNPADPERLTVLDIGCGRGVTAALLAAANPGWEVIGLDLQPAHVAEARELAAAAGLPNLRFLEADLAEPTEEGWARLLPEVDVVICYGVWTWVPDIVREGILRLLKSRVKAGGVVLMGYNALPGFADCIVLQRLMDDIARAVSGTPEERGSAALEAIAALRAAGASYLPEDAVFERLVKAARRAPAYMVHEWLTSFWRPVFHADLAREMTRARLDYGGTANPGRSLPALQLSPEQREAVAALPEGVPRETLSDLFIGRRFRTDIFVRGRRPGGRRMLAGLRLMPNAAPEAMEIEVPTKVGPAVLPPEIVAPIAAAFAKGPQRMGDIAALPELRELNAAELAVMLVESHSALPMWRDVPGPGPATAAARRCTAALLDAFAREGVATGVFGAPVPALGSAIVATTSDLAVIAALQDGVAAEPAALAERLLDAGAPPDVRAQGIEAITRLLDRRLFAWRMMGLV</sequence>
<evidence type="ECO:0000313" key="5">
    <source>
        <dbReference type="Proteomes" id="UP000562254"/>
    </source>
</evidence>
<dbReference type="Gene3D" id="3.40.50.150">
    <property type="entry name" value="Vaccinia Virus protein VP39"/>
    <property type="match status" value="1"/>
</dbReference>
<name>A0A840Y2N5_9PROT</name>
<dbReference type="Pfam" id="PF13649">
    <property type="entry name" value="Methyltransf_25"/>
    <property type="match status" value="1"/>
</dbReference>
<protein>
    <submittedName>
        <fullName evidence="4">SAM-dependent methyltransferase</fullName>
    </submittedName>
</protein>
<feature type="domain" description="Methyltransferase regulatory" evidence="2">
    <location>
        <begin position="223"/>
        <end position="305"/>
    </location>
</feature>
<accession>A0A840Y2N5</accession>
<evidence type="ECO:0000259" key="3">
    <source>
        <dbReference type="Pfam" id="PF13649"/>
    </source>
</evidence>
<dbReference type="AlphaFoldDB" id="A0A840Y2N5"/>
<dbReference type="CDD" id="cd02440">
    <property type="entry name" value="AdoMet_MTases"/>
    <property type="match status" value="1"/>
</dbReference>
<dbReference type="RefSeq" id="WP_184485629.1">
    <property type="nucleotide sequence ID" value="NZ_JAAEDJ010000202.1"/>
</dbReference>
<dbReference type="PANTHER" id="PTHR43861">
    <property type="entry name" value="TRANS-ACONITATE 2-METHYLTRANSFERASE-RELATED"/>
    <property type="match status" value="1"/>
</dbReference>
<gene>
    <name evidence="4" type="ORF">FHS88_002772</name>
</gene>
<dbReference type="Pfam" id="PF10119">
    <property type="entry name" value="MethyTransf_Reg"/>
    <property type="match status" value="1"/>
</dbReference>
<organism evidence="4 5">
    <name type="scientific">Neoroseomonas alkaliterrae</name>
    <dbReference type="NCBI Taxonomy" id="1452450"/>
    <lineage>
        <taxon>Bacteria</taxon>
        <taxon>Pseudomonadati</taxon>
        <taxon>Pseudomonadota</taxon>
        <taxon>Alphaproteobacteria</taxon>
        <taxon>Acetobacterales</taxon>
        <taxon>Acetobacteraceae</taxon>
        <taxon>Neoroseomonas</taxon>
    </lineage>
</organism>